<dbReference type="InterPro" id="IPR010775">
    <property type="entry name" value="DUF1365"/>
</dbReference>
<protein>
    <submittedName>
        <fullName evidence="1">Chromosome partitioning protein ParA</fullName>
    </submittedName>
</protein>
<accession>A0A2A5JTE1</accession>
<evidence type="ECO:0000313" key="1">
    <source>
        <dbReference type="EMBL" id="PCK32744.1"/>
    </source>
</evidence>
<proteinExistence type="predicted"/>
<dbReference type="Proteomes" id="UP000228621">
    <property type="component" value="Unassembled WGS sequence"/>
</dbReference>
<dbReference type="EMBL" id="NKHF01000025">
    <property type="protein sequence ID" value="PCK32744.1"/>
    <property type="molecule type" value="Genomic_DNA"/>
</dbReference>
<evidence type="ECO:0000313" key="2">
    <source>
        <dbReference type="Proteomes" id="UP000228621"/>
    </source>
</evidence>
<comment type="caution">
    <text evidence="1">The sequence shown here is derived from an EMBL/GenBank/DDBJ whole genome shotgun (WGS) entry which is preliminary data.</text>
</comment>
<name>A0A2A5JTE1_PSEO7</name>
<dbReference type="AlphaFoldDB" id="A0A2A5JTE1"/>
<gene>
    <name evidence="1" type="ORF">CEX98_05865</name>
</gene>
<dbReference type="RefSeq" id="WP_099641182.1">
    <property type="nucleotide sequence ID" value="NZ_NKHF01000025.1"/>
</dbReference>
<dbReference type="Pfam" id="PF07103">
    <property type="entry name" value="DUF1365"/>
    <property type="match status" value="1"/>
</dbReference>
<reference evidence="2" key="1">
    <citation type="journal article" date="2019" name="Genome Announc.">
        <title>Draft Genome Sequence of Pseudoalteromonas piscicida Strain 36Y ROTHPW, an Hypersaline Seawater Isolate from the South Coast of Sonora, Mexico.</title>
        <authorList>
            <person name="Sanchez-Diaz R."/>
            <person name="Molina-Garza Z.J."/>
            <person name="Cruz-Suarez L.E."/>
            <person name="Selvin J."/>
            <person name="Kiran G.S."/>
            <person name="Ibarra-Gamez J.C."/>
            <person name="Gomez-Gil B."/>
            <person name="Galaviz-Silva L."/>
        </authorList>
    </citation>
    <scope>NUCLEOTIDE SEQUENCE [LARGE SCALE GENOMIC DNA]</scope>
    <source>
        <strain evidence="2">36Y_RITHPW</strain>
    </source>
</reference>
<keyword evidence="2" id="KW-1185">Reference proteome</keyword>
<dbReference type="OrthoDB" id="9778801at2"/>
<dbReference type="PANTHER" id="PTHR33973:SF4">
    <property type="entry name" value="OS07G0153300 PROTEIN"/>
    <property type="match status" value="1"/>
</dbReference>
<sequence length="243" mass="28103">MNSAILVGKVRHRRYAHANHAFSYPMYMMWIDLNEVTELNCISSTFGTSGAKLLKFNQSDYMKTGNGSLLARVHAKSNELGMPVSGDTKVYLMAQMRCLGIYFSPVNFYFFEQDDKSGFSHMIAEVSNTPWNERHFYLVELNKEVNFKKAFHVSPFMNLDMHYHWKVKPPGKSTLIHIENRKGNELLFDATMALKRQELSKENIHSLLKQFPAMTWSIAKGIYWQALKLFLKRVPFVGHPGRV</sequence>
<organism evidence="1 2">
    <name type="scientific">Pseudoalteromonas piscicida</name>
    <dbReference type="NCBI Taxonomy" id="43662"/>
    <lineage>
        <taxon>Bacteria</taxon>
        <taxon>Pseudomonadati</taxon>
        <taxon>Pseudomonadota</taxon>
        <taxon>Gammaproteobacteria</taxon>
        <taxon>Alteromonadales</taxon>
        <taxon>Pseudoalteromonadaceae</taxon>
        <taxon>Pseudoalteromonas</taxon>
    </lineage>
</organism>
<dbReference type="PANTHER" id="PTHR33973">
    <property type="entry name" value="OS07G0153300 PROTEIN"/>
    <property type="match status" value="1"/>
</dbReference>